<evidence type="ECO:0000256" key="1">
    <source>
        <dbReference type="ARBA" id="ARBA00022553"/>
    </source>
</evidence>
<comment type="caution">
    <text evidence="2">The sequence shown here is derived from an EMBL/GenBank/DDBJ whole genome shotgun (WGS) entry which is preliminary data.</text>
</comment>
<proteinExistence type="predicted"/>
<sequence length="128" mass="13358">MSAICVIDDDCLTRLAVEMTLLDAGFPVQAFASAAEFLQAREFDDIGCILTDIEMPGGVTGLDLLAEIGKNAPDCPVVVMTGKGEGAFRRAALALGASAYLEKPVSAKRLIDAISSALRPAARIMAAE</sequence>
<dbReference type="InterPro" id="IPR011006">
    <property type="entry name" value="CheY-like_superfamily"/>
</dbReference>
<evidence type="ECO:0000313" key="2">
    <source>
        <dbReference type="EMBL" id="PPQ31576.1"/>
    </source>
</evidence>
<dbReference type="Proteomes" id="UP000239089">
    <property type="component" value="Unassembled WGS sequence"/>
</dbReference>
<dbReference type="PROSITE" id="PS50110">
    <property type="entry name" value="RESPONSE_REGULATORY"/>
    <property type="match status" value="1"/>
</dbReference>
<dbReference type="SMART" id="SM00448">
    <property type="entry name" value="REC"/>
    <property type="match status" value="1"/>
</dbReference>
<dbReference type="Pfam" id="PF00072">
    <property type="entry name" value="Response_reg"/>
    <property type="match status" value="1"/>
</dbReference>
<dbReference type="RefSeq" id="WP_104507444.1">
    <property type="nucleotide sequence ID" value="NZ_JACIGC010000015.1"/>
</dbReference>
<dbReference type="InterPro" id="IPR001789">
    <property type="entry name" value="Sig_transdc_resp-reg_receiver"/>
</dbReference>
<dbReference type="SUPFAM" id="SSF52172">
    <property type="entry name" value="CheY-like"/>
    <property type="match status" value="1"/>
</dbReference>
<accession>A0A2S6NAE2</accession>
<gene>
    <name evidence="2" type="ORF">CCR94_08475</name>
</gene>
<dbReference type="EMBL" id="NHSJ01000055">
    <property type="protein sequence ID" value="PPQ31576.1"/>
    <property type="molecule type" value="Genomic_DNA"/>
</dbReference>
<protein>
    <submittedName>
        <fullName evidence="2">Uncharacterized protein</fullName>
    </submittedName>
</protein>
<dbReference type="PANTHER" id="PTHR44591:SF25">
    <property type="entry name" value="CHEMOTAXIS TWO-COMPONENT RESPONSE REGULATOR"/>
    <property type="match status" value="1"/>
</dbReference>
<dbReference type="PANTHER" id="PTHR44591">
    <property type="entry name" value="STRESS RESPONSE REGULATOR PROTEIN 1"/>
    <property type="match status" value="1"/>
</dbReference>
<name>A0A2S6NAE2_9HYPH</name>
<dbReference type="OrthoDB" id="9784719at2"/>
<organism evidence="2 3">
    <name type="scientific">Rhodoblastus sphagnicola</name>
    <dbReference type="NCBI Taxonomy" id="333368"/>
    <lineage>
        <taxon>Bacteria</taxon>
        <taxon>Pseudomonadati</taxon>
        <taxon>Pseudomonadota</taxon>
        <taxon>Alphaproteobacteria</taxon>
        <taxon>Hyphomicrobiales</taxon>
        <taxon>Rhodoblastaceae</taxon>
        <taxon>Rhodoblastus</taxon>
    </lineage>
</organism>
<dbReference type="InterPro" id="IPR050595">
    <property type="entry name" value="Bact_response_regulator"/>
</dbReference>
<keyword evidence="1" id="KW-0597">Phosphoprotein</keyword>
<dbReference type="AlphaFoldDB" id="A0A2S6NAE2"/>
<dbReference type="GO" id="GO:0000160">
    <property type="term" value="P:phosphorelay signal transduction system"/>
    <property type="evidence" value="ECO:0007669"/>
    <property type="project" value="InterPro"/>
</dbReference>
<dbReference type="Gene3D" id="3.40.50.2300">
    <property type="match status" value="1"/>
</dbReference>
<reference evidence="2 3" key="1">
    <citation type="journal article" date="2018" name="Arch. Microbiol.">
        <title>New insights into the metabolic potential of the phototrophic purple bacterium Rhodopila globiformis DSM 161(T) from its draft genome sequence and evidence for a vanadium-dependent nitrogenase.</title>
        <authorList>
            <person name="Imhoff J.F."/>
            <person name="Rahn T."/>
            <person name="Kunzel S."/>
            <person name="Neulinger S.C."/>
        </authorList>
    </citation>
    <scope>NUCLEOTIDE SEQUENCE [LARGE SCALE GENOMIC DNA]</scope>
    <source>
        <strain evidence="2 3">DSM 16996</strain>
    </source>
</reference>
<evidence type="ECO:0000313" key="3">
    <source>
        <dbReference type="Proteomes" id="UP000239089"/>
    </source>
</evidence>
<keyword evidence="3" id="KW-1185">Reference proteome</keyword>